<dbReference type="Pfam" id="PF00975">
    <property type="entry name" value="Thioesterase"/>
    <property type="match status" value="1"/>
</dbReference>
<gene>
    <name evidence="4" type="ORF">CI238_11647</name>
</gene>
<dbReference type="OrthoDB" id="329835at2759"/>
<evidence type="ECO:0000313" key="4">
    <source>
        <dbReference type="EMBL" id="KZL81167.1"/>
    </source>
</evidence>
<comment type="caution">
    <text evidence="4">The sequence shown here is derived from an EMBL/GenBank/DDBJ whole genome shotgun (WGS) entry which is preliminary data.</text>
</comment>
<dbReference type="EMBL" id="LFIW01001738">
    <property type="protein sequence ID" value="KZL81167.1"/>
    <property type="molecule type" value="Genomic_DNA"/>
</dbReference>
<reference evidence="4 5" key="1">
    <citation type="submission" date="2015-06" db="EMBL/GenBank/DDBJ databases">
        <title>Survival trade-offs in plant roots during colonization by closely related pathogenic and mutualistic fungi.</title>
        <authorList>
            <person name="Hacquard S."/>
            <person name="Kracher B."/>
            <person name="Hiruma K."/>
            <person name="Weinman A."/>
            <person name="Muench P."/>
            <person name="Garrido Oter R."/>
            <person name="Ver Loren van Themaat E."/>
            <person name="Dallerey J.-F."/>
            <person name="Damm U."/>
            <person name="Henrissat B."/>
            <person name="Lespinet O."/>
            <person name="Thon M."/>
            <person name="Kemen E."/>
            <person name="McHardy A.C."/>
            <person name="Schulze-Lefert P."/>
            <person name="O'Connell R.J."/>
        </authorList>
    </citation>
    <scope>NUCLEOTIDE SEQUENCE [LARGE SCALE GENOMIC DNA]</scope>
    <source>
        <strain evidence="4 5">MAFF 238704</strain>
    </source>
</reference>
<sequence>MGPRNPTTIQDGPVPSEYSDGPPPLFLVHDASGLVNTYYKLAPLGCRVYGLWDPKFDQDGIGGWQSIQQIAEAYVRLIRRVMIRGEIILGGWSFGGLIAVQMAHLLATSGQRLRSVKIILIDTVFPGCNLPGAEKTPAEEQHVPKLPGISDATREKLLTALMRATSIADRWHFPLWASRPVGCSVEDQEAVIILEASGVPVPPPVVLIRAKQMVPLAEDGSKCPLDRTRFLPQLGWEHMQPDFVTCVLETAGNHYTIFDDGDNIQHISSCIKKALAV</sequence>
<feature type="region of interest" description="Disordered" evidence="1">
    <location>
        <begin position="1"/>
        <end position="20"/>
    </location>
</feature>
<organism evidence="4 5">
    <name type="scientific">Colletotrichum incanum</name>
    <name type="common">Soybean anthracnose fungus</name>
    <dbReference type="NCBI Taxonomy" id="1573173"/>
    <lineage>
        <taxon>Eukaryota</taxon>
        <taxon>Fungi</taxon>
        <taxon>Dikarya</taxon>
        <taxon>Ascomycota</taxon>
        <taxon>Pezizomycotina</taxon>
        <taxon>Sordariomycetes</taxon>
        <taxon>Hypocreomycetidae</taxon>
        <taxon>Glomerellales</taxon>
        <taxon>Glomerellaceae</taxon>
        <taxon>Colletotrichum</taxon>
        <taxon>Colletotrichum spaethianum species complex</taxon>
    </lineage>
</organism>
<feature type="compositionally biased region" description="Polar residues" evidence="1">
    <location>
        <begin position="1"/>
        <end position="10"/>
    </location>
</feature>
<evidence type="ECO:0000259" key="3">
    <source>
        <dbReference type="Pfam" id="PF00975"/>
    </source>
</evidence>
<dbReference type="InterPro" id="IPR001031">
    <property type="entry name" value="Thioesterase"/>
</dbReference>
<feature type="transmembrane region" description="Helical" evidence="2">
    <location>
        <begin position="87"/>
        <end position="107"/>
    </location>
</feature>
<keyword evidence="2" id="KW-1133">Transmembrane helix</keyword>
<evidence type="ECO:0000256" key="2">
    <source>
        <dbReference type="SAM" id="Phobius"/>
    </source>
</evidence>
<dbReference type="InterPro" id="IPR029058">
    <property type="entry name" value="AB_hydrolase_fold"/>
</dbReference>
<protein>
    <submittedName>
        <fullName evidence="4">Thioesterase domain containing protein</fullName>
    </submittedName>
</protein>
<name>A0A167BCU4_COLIC</name>
<keyword evidence="5" id="KW-1185">Reference proteome</keyword>
<feature type="domain" description="Thioesterase" evidence="3">
    <location>
        <begin position="24"/>
        <end position="152"/>
    </location>
</feature>
<dbReference type="AlphaFoldDB" id="A0A167BCU4"/>
<evidence type="ECO:0000256" key="1">
    <source>
        <dbReference type="SAM" id="MobiDB-lite"/>
    </source>
</evidence>
<dbReference type="Proteomes" id="UP000076584">
    <property type="component" value="Unassembled WGS sequence"/>
</dbReference>
<dbReference type="Gene3D" id="3.40.50.1820">
    <property type="entry name" value="alpha/beta hydrolase"/>
    <property type="match status" value="1"/>
</dbReference>
<proteinExistence type="predicted"/>
<keyword evidence="2" id="KW-0472">Membrane</keyword>
<evidence type="ECO:0000313" key="5">
    <source>
        <dbReference type="Proteomes" id="UP000076584"/>
    </source>
</evidence>
<keyword evidence="2" id="KW-0812">Transmembrane</keyword>
<dbReference type="SUPFAM" id="SSF53474">
    <property type="entry name" value="alpha/beta-Hydrolases"/>
    <property type="match status" value="1"/>
</dbReference>
<accession>A0A167BCU4</accession>